<dbReference type="Gene3D" id="3.40.50.300">
    <property type="entry name" value="P-loop containing nucleotide triphosphate hydrolases"/>
    <property type="match status" value="2"/>
</dbReference>
<keyword evidence="12 15" id="KW-0413">Isomerase</keyword>
<accession>J3TG88</accession>
<dbReference type="InterPro" id="IPR027417">
    <property type="entry name" value="P-loop_NTPase"/>
</dbReference>
<dbReference type="InterPro" id="IPR011604">
    <property type="entry name" value="PDDEXK-like_dom_sf"/>
</dbReference>
<evidence type="ECO:0000256" key="16">
    <source>
        <dbReference type="PROSITE-ProRule" id="PRU00560"/>
    </source>
</evidence>
<dbReference type="HOGENOM" id="CLU_001114_6_0_6"/>
<dbReference type="STRING" id="134287.A35E_00059"/>
<name>J3TG88_9ENTR</name>
<feature type="binding site" evidence="16">
    <location>
        <begin position="24"/>
        <end position="31"/>
    </location>
    <ligand>
        <name>ATP</name>
        <dbReference type="ChEBI" id="CHEBI:30616"/>
    </ligand>
</feature>
<keyword evidence="8 15" id="KW-0067">ATP-binding</keyword>
<comment type="catalytic activity">
    <reaction evidence="14 15">
        <text>ATP + H2O = ADP + phosphate + H(+)</text>
        <dbReference type="Rhea" id="RHEA:13065"/>
        <dbReference type="ChEBI" id="CHEBI:15377"/>
        <dbReference type="ChEBI" id="CHEBI:15378"/>
        <dbReference type="ChEBI" id="CHEBI:30616"/>
        <dbReference type="ChEBI" id="CHEBI:43474"/>
        <dbReference type="ChEBI" id="CHEBI:456216"/>
        <dbReference type="EC" id="5.6.2.4"/>
    </reaction>
</comment>
<evidence type="ECO:0000256" key="6">
    <source>
        <dbReference type="ARBA" id="ARBA00022806"/>
    </source>
</evidence>
<dbReference type="PATRIC" id="fig|134287.3.peg.56"/>
<sequence>MLLSNVKKLNPLTLCLRGSKLLEASAGTGKTYTLSVLYLRLLLGLGGEAAFPRLLRIEEILVVTFTETSTKELQYRIRNNIKQFRLACIRGKSEDVLFTELLEQIQDREHAALHLLEAERQIDKAAIFTIHGFCQRVLNYSALELGVFFQYTLLDDEATLQQNMVFDFWRRHFYPLPLEVARIVHQQWEGPKKLLEDLQPYLRGELPKIFDPPELNESILSCHKRIIINIDHLKKYWREKVVNIPDILNSYKLNRRIYNSKNLACWIKKINSWSVQPTVDYYIPEELERFTSTVLAKQTIVGDPLNNAVFFSLEVFYQDRISLKKLIFVMALVKVRRDLEQEKKKRAELSFDDLLSYLDRALKGSEGKTLAQLIRSRYPVAMIDEFQDTDPQQYRIFHFTYCDKINSALLLIGDPKQAIYAFRGADIFTYIRAKNEVDSCYSLSTNWRSSPGMVNAVNRLFQNIPDPFIFREIPFIEVSSAKKNVCLKFIIKKHLQAALCIWLDSRDSVNIVEYQEYMANKCATTIRDFLCAASTGEAWLETNLGRKALQASDITILVRNSYEASLMQAALKKILISTVYLSNRDSVFDIPEALELLWIFQAILKPEKDIILRTALATNLLSVDFSVIDALNQDQDLFEAIVEEFDGYHHYWKKNGVFPMLRKIIINYRIGKNIDLNKGSTCRLADILHLGELLQEASLNIDNEHALVHWFALQIESSTTHSPNQQLRLEADQDVIKIITVHKSKGLEFPVVFLPFAADFRIQNRAVFHDRENYLLWLDLCSKEESLRLAEEERLAEDVRLLYVAVTRSIYHCSLGIAAICRGGGKKNRRSDLHLSALGYLIQKGKSGNLDDLRKQLSLLVERGGGDIRICTSSTLCMEPFIPKMIVPEKSLNSCQWSKLPSDNWRITSYTGLKQQIASVSIDLEQKVDFQFASKQEEVETLLPLTQHTFPRGIFFGKFLHTLLEKITFNKPLDEKWLRLQLMEKNIDEIWCPVILDWMKTTINVPLDNSSLSLNRLKPENQYHELKFYLSVDATVNVNELDQIFKRYDSLSLICPPLDFPHFKGMLKGFIDLIFFWKGRYYLLDYKSNWLGSESIFYNQFGIKQAMIAHRYEFQYQIYALALHRYLRHRIKQYHYSTHFGGVYYLFLRGVDINNPGNGIFFCRPDKKLIYEFDKLCVGKYNN</sequence>
<dbReference type="EC" id="3.1.11.5" evidence="15"/>
<evidence type="ECO:0000259" key="18">
    <source>
        <dbReference type="PROSITE" id="PS51217"/>
    </source>
</evidence>
<evidence type="ECO:0000256" key="14">
    <source>
        <dbReference type="ARBA" id="ARBA00048988"/>
    </source>
</evidence>
<feature type="binding site" evidence="15">
    <location>
        <position position="961"/>
    </location>
    <ligand>
        <name>Mg(2+)</name>
        <dbReference type="ChEBI" id="CHEBI:18420"/>
    </ligand>
</feature>
<dbReference type="RefSeq" id="WP_014888679.1">
    <property type="nucleotide sequence ID" value="NC_018420.1"/>
</dbReference>
<keyword evidence="9 15" id="KW-0460">Magnesium</keyword>
<evidence type="ECO:0000256" key="10">
    <source>
        <dbReference type="ARBA" id="ARBA00023125"/>
    </source>
</evidence>
<comment type="catalytic activity">
    <reaction evidence="13 15">
        <text>Couples ATP hydrolysis with the unwinding of duplex DNA by translocating in the 3'-5' direction.</text>
        <dbReference type="EC" id="5.6.2.4"/>
    </reaction>
</comment>
<gene>
    <name evidence="15" type="primary">recB</name>
    <name evidence="19" type="ORF">A35E_00059</name>
</gene>
<evidence type="ECO:0000256" key="3">
    <source>
        <dbReference type="ARBA" id="ARBA00022741"/>
    </source>
</evidence>
<dbReference type="InterPro" id="IPR014017">
    <property type="entry name" value="DNA_helicase_UvrD-like_C"/>
</dbReference>
<dbReference type="GO" id="GO:0008854">
    <property type="term" value="F:exodeoxyribonuclease V activity"/>
    <property type="evidence" value="ECO:0007669"/>
    <property type="project" value="UniProtKB-EC"/>
</dbReference>
<dbReference type="GO" id="GO:0016887">
    <property type="term" value="F:ATP hydrolysis activity"/>
    <property type="evidence" value="ECO:0007669"/>
    <property type="project" value="RHEA"/>
</dbReference>
<dbReference type="GO" id="GO:0000724">
    <property type="term" value="P:double-strand break repair via homologous recombination"/>
    <property type="evidence" value="ECO:0007669"/>
    <property type="project" value="UniProtKB-UniRule"/>
</dbReference>
<feature type="binding site" evidence="15">
    <location>
        <position position="1085"/>
    </location>
    <ligand>
        <name>Mg(2+)</name>
        <dbReference type="ChEBI" id="CHEBI:18420"/>
    </ligand>
</feature>
<keyword evidence="4 15" id="KW-0227">DNA damage</keyword>
<evidence type="ECO:0000256" key="5">
    <source>
        <dbReference type="ARBA" id="ARBA00022801"/>
    </source>
</evidence>
<evidence type="ECO:0000313" key="20">
    <source>
        <dbReference type="Proteomes" id="UP000003937"/>
    </source>
</evidence>
<evidence type="ECO:0000259" key="17">
    <source>
        <dbReference type="PROSITE" id="PS51198"/>
    </source>
</evidence>
<dbReference type="Gene3D" id="3.90.320.10">
    <property type="match status" value="1"/>
</dbReference>
<dbReference type="PANTHER" id="PTHR11070">
    <property type="entry name" value="UVRD / RECB / PCRA DNA HELICASE FAMILY MEMBER"/>
    <property type="match status" value="1"/>
</dbReference>
<keyword evidence="20" id="KW-1185">Reference proteome</keyword>
<feature type="region of interest" description="Nuclease activity, interacts with RecD and RecA" evidence="15">
    <location>
        <begin position="904"/>
        <end position="1183"/>
    </location>
</feature>
<dbReference type="Pfam" id="PF13361">
    <property type="entry name" value="UvrD_C"/>
    <property type="match status" value="1"/>
</dbReference>
<dbReference type="GO" id="GO:0000287">
    <property type="term" value="F:magnesium ion binding"/>
    <property type="evidence" value="ECO:0007669"/>
    <property type="project" value="UniProtKB-UniRule"/>
</dbReference>
<comment type="subunit">
    <text evidence="15">Heterotrimer of RecB, RecC and RecD. All subunits contribute to DNA-binding. Interacts with RecA.</text>
</comment>
<dbReference type="EC" id="5.6.2.4" evidence="15"/>
<keyword evidence="5 15" id="KW-0378">Hydrolase</keyword>
<dbReference type="NCBIfam" id="TIGR00609">
    <property type="entry name" value="recB"/>
    <property type="match status" value="1"/>
</dbReference>
<keyword evidence="11 15" id="KW-0234">DNA repair</keyword>
<dbReference type="CDD" id="cd22352">
    <property type="entry name" value="RecB_C-like"/>
    <property type="match status" value="1"/>
</dbReference>
<evidence type="ECO:0000256" key="12">
    <source>
        <dbReference type="ARBA" id="ARBA00023235"/>
    </source>
</evidence>
<comment type="catalytic activity">
    <reaction evidence="15">
        <text>Exonucleolytic cleavage (in the presence of ATP) in either 5'- to 3'- or 3'- to 5'-direction to yield 5'-phosphooligonucleotides.</text>
        <dbReference type="EC" id="3.1.11.5"/>
    </reaction>
</comment>
<evidence type="ECO:0000256" key="13">
    <source>
        <dbReference type="ARBA" id="ARBA00034617"/>
    </source>
</evidence>
<proteinExistence type="inferred from homology"/>
<evidence type="ECO:0000256" key="4">
    <source>
        <dbReference type="ARBA" id="ARBA00022763"/>
    </source>
</evidence>
<comment type="similarity">
    <text evidence="15">Belongs to the helicase family. UvrD subfamily.</text>
</comment>
<keyword evidence="3 15" id="KW-0547">Nucleotide-binding</keyword>
<evidence type="ECO:0000256" key="2">
    <source>
        <dbReference type="ARBA" id="ARBA00022723"/>
    </source>
</evidence>
<comment type="function">
    <text evidence="15">A helicase/nuclease that prepares dsDNA breaks (DSB) for recombinational DNA repair. Binds to DSBs and unwinds DNA via a highly rapid and processive ATP-dependent bidirectional helicase activity. Unwinds dsDNA until it encounters a Chi (crossover hotspot instigator) sequence from the 3' direction. Cuts ssDNA a few nucleotides 3' to the Chi site. The properties and activities of the enzyme are changed at Chi. The Chi-altered holoenzyme produces a long 3'-ssDNA overhang and facilitates RecA-binding to the ssDNA for homologous DNA recombination and repair. Holoenzyme degrades any linearized DNA that is unable to undergo homologous recombination. In the holoenzyme this subunit contributes ATPase, 3'-5' helicase, exonuclease activity and loads RecA onto ssDNA.</text>
</comment>
<keyword evidence="1 15" id="KW-0540">Nuclease</keyword>
<protein>
    <recommendedName>
        <fullName evidence="15">RecBCD enzyme subunit RecB</fullName>
        <ecNumber evidence="15">3.1.11.5</ecNumber>
        <ecNumber evidence="15">5.6.2.4</ecNumber>
    </recommendedName>
    <alternativeName>
        <fullName evidence="15">DNA 3'-5' helicase subunit RecB</fullName>
    </alternativeName>
    <alternativeName>
        <fullName evidence="15">Exonuclease V subunit RecB</fullName>
        <shortName evidence="15">ExoV subunit RecB</shortName>
    </alternativeName>
    <alternativeName>
        <fullName evidence="15">Helicase/nuclease RecBCD subunit RecB</fullName>
    </alternativeName>
</protein>
<keyword evidence="7 15" id="KW-0269">Exonuclease</keyword>
<dbReference type="KEGG" id="sehc:A35E_00059"/>
<dbReference type="GO" id="GO:0009338">
    <property type="term" value="C:exodeoxyribonuclease V complex"/>
    <property type="evidence" value="ECO:0007669"/>
    <property type="project" value="TreeGrafter"/>
</dbReference>
<dbReference type="Proteomes" id="UP000003937">
    <property type="component" value="Chromosome"/>
</dbReference>
<organism evidence="19 20">
    <name type="scientific">secondary endosymbiont of Heteropsylla cubana</name>
    <dbReference type="NCBI Taxonomy" id="134287"/>
    <lineage>
        <taxon>Bacteria</taxon>
        <taxon>Pseudomonadati</taxon>
        <taxon>Pseudomonadota</taxon>
        <taxon>Gammaproteobacteria</taxon>
        <taxon>Enterobacterales</taxon>
        <taxon>Enterobacteriaceae</taxon>
        <taxon>aphid secondary symbionts</taxon>
    </lineage>
</organism>
<feature type="domain" description="UvrD-like helicase ATP-binding" evidence="17">
    <location>
        <begin position="3"/>
        <end position="450"/>
    </location>
</feature>
<evidence type="ECO:0000256" key="1">
    <source>
        <dbReference type="ARBA" id="ARBA00022722"/>
    </source>
</evidence>
<reference evidence="19 20" key="1">
    <citation type="journal article" date="2012" name="Mol. Biol. Evol.">
        <title>Genome reduction and co-evolution between the primary and secondary bacterial symbionts of psyllids.</title>
        <authorList>
            <person name="Sloan D.B."/>
            <person name="Moran N.A."/>
        </authorList>
    </citation>
    <scope>NUCLEOTIDE SEQUENCE [LARGE SCALE GENOMIC DNA]</scope>
    <source>
        <strain evidence="19">Hcub_S</strain>
    </source>
</reference>
<comment type="cofactor">
    <cofactor evidence="15">
        <name>Mg(2+)</name>
        <dbReference type="ChEBI" id="CHEBI:18420"/>
    </cofactor>
    <text evidence="15">Binds 1 Mg(2+) ion per subunit.</text>
</comment>
<dbReference type="AlphaFoldDB" id="J3TG88"/>
<dbReference type="GO" id="GO:0003677">
    <property type="term" value="F:DNA binding"/>
    <property type="evidence" value="ECO:0007669"/>
    <property type="project" value="UniProtKB-UniRule"/>
</dbReference>
<keyword evidence="10 15" id="KW-0238">DNA-binding</keyword>
<dbReference type="GO" id="GO:0005829">
    <property type="term" value="C:cytosol"/>
    <property type="evidence" value="ECO:0007669"/>
    <property type="project" value="TreeGrafter"/>
</dbReference>
<feature type="active site" description="For nuclease activity" evidence="15">
    <location>
        <position position="1085"/>
    </location>
</feature>
<dbReference type="GO" id="GO:0043138">
    <property type="term" value="F:3'-5' DNA helicase activity"/>
    <property type="evidence" value="ECO:0007669"/>
    <property type="project" value="UniProtKB-UniRule"/>
</dbReference>
<dbReference type="InterPro" id="IPR014016">
    <property type="entry name" value="UvrD-like_ATP-bd"/>
</dbReference>
<dbReference type="Pfam" id="PF00580">
    <property type="entry name" value="UvrD-helicase"/>
    <property type="match status" value="1"/>
</dbReference>
<feature type="region of interest" description="DNA-binding and helicase activity, interacts with RecC" evidence="15">
    <location>
        <begin position="1"/>
        <end position="847"/>
    </location>
</feature>
<dbReference type="Gene3D" id="1.10.3170.10">
    <property type="entry name" value="Recbcd, chain B, domain 2"/>
    <property type="match status" value="1"/>
</dbReference>
<dbReference type="GO" id="GO:0005524">
    <property type="term" value="F:ATP binding"/>
    <property type="evidence" value="ECO:0007669"/>
    <property type="project" value="UniProtKB-UniRule"/>
</dbReference>
<dbReference type="InterPro" id="IPR000212">
    <property type="entry name" value="DNA_helicase_UvrD/REP"/>
</dbReference>
<evidence type="ECO:0000256" key="15">
    <source>
        <dbReference type="HAMAP-Rule" id="MF_01485"/>
    </source>
</evidence>
<evidence type="ECO:0000256" key="9">
    <source>
        <dbReference type="ARBA" id="ARBA00022842"/>
    </source>
</evidence>
<evidence type="ECO:0000256" key="8">
    <source>
        <dbReference type="ARBA" id="ARBA00022840"/>
    </source>
</evidence>
<evidence type="ECO:0000313" key="19">
    <source>
        <dbReference type="EMBL" id="AFP85382.1"/>
    </source>
</evidence>
<dbReference type="InterPro" id="IPR011335">
    <property type="entry name" value="Restrct_endonuc-II-like"/>
</dbReference>
<keyword evidence="2 15" id="KW-0479">Metal-binding</keyword>
<feature type="domain" description="UvrD-like helicase C-terminal" evidence="18">
    <location>
        <begin position="480"/>
        <end position="746"/>
    </location>
</feature>
<comment type="miscellaneous">
    <text evidence="15">In the RecBCD complex, RecB has a slow 3'-5' helicase, an exonuclease activity and loads RecA onto ssDNA, RecD has a fast 5'-3' helicase activity, while RecC stimulates the ATPase and processivity of the RecB helicase and contributes to recognition of the Chi site.</text>
</comment>
<dbReference type="Gene3D" id="1.10.486.10">
    <property type="entry name" value="PCRA, domain 4"/>
    <property type="match status" value="1"/>
</dbReference>
<evidence type="ECO:0000256" key="11">
    <source>
        <dbReference type="ARBA" id="ARBA00023204"/>
    </source>
</evidence>
<dbReference type="EMBL" id="CP003547">
    <property type="protein sequence ID" value="AFP85382.1"/>
    <property type="molecule type" value="Genomic_DNA"/>
</dbReference>
<dbReference type="PROSITE" id="PS51198">
    <property type="entry name" value="UVRD_HELICASE_ATP_BIND"/>
    <property type="match status" value="1"/>
</dbReference>
<comment type="domain">
    <text evidence="15">The C-terminal domain has nuclease activity and interacts with RecD. It interacts with RecA, facilitating its loading onto ssDNA.</text>
</comment>
<dbReference type="PANTHER" id="PTHR11070:SF23">
    <property type="entry name" value="RECBCD ENZYME SUBUNIT RECB"/>
    <property type="match status" value="1"/>
</dbReference>
<dbReference type="SUPFAM" id="SSF52540">
    <property type="entry name" value="P-loop containing nucleoside triphosphate hydrolases"/>
    <property type="match status" value="1"/>
</dbReference>
<dbReference type="SUPFAM" id="SSF52980">
    <property type="entry name" value="Restriction endonuclease-like"/>
    <property type="match status" value="1"/>
</dbReference>
<dbReference type="HAMAP" id="MF_01485">
    <property type="entry name" value="RecB"/>
    <property type="match status" value="1"/>
</dbReference>
<keyword evidence="6 15" id="KW-0347">Helicase</keyword>
<feature type="binding site" evidence="15">
    <location>
        <position position="1072"/>
    </location>
    <ligand>
        <name>Mg(2+)</name>
        <dbReference type="ChEBI" id="CHEBI:18420"/>
    </ligand>
</feature>
<dbReference type="PROSITE" id="PS51217">
    <property type="entry name" value="UVRD_HELICASE_CTER"/>
    <property type="match status" value="1"/>
</dbReference>
<dbReference type="InterPro" id="IPR004586">
    <property type="entry name" value="RecB"/>
</dbReference>
<comment type="domain">
    <text evidence="15">The N-terminal DNA-binding domain is a ssDNA-dependent ATPase and has ATP-dependent 3'-5' helicase function. This domain interacts with RecC.</text>
</comment>
<evidence type="ECO:0000256" key="7">
    <source>
        <dbReference type="ARBA" id="ARBA00022839"/>
    </source>
</evidence>